<gene>
    <name evidence="2" type="ORF">BLGHR1_12370</name>
</gene>
<name>A0A383UQR4_BLUHO</name>
<sequence length="73" mass="8171">MAMDEAEENIKSSPNSRLQPLMRQQRKQAVGVIYHQGFTVRSGGIITSSLSGMSTKKIKMHRLVQLLHTISSM</sequence>
<evidence type="ECO:0000313" key="2">
    <source>
        <dbReference type="EMBL" id="SZF01602.1"/>
    </source>
</evidence>
<proteinExistence type="predicted"/>
<feature type="region of interest" description="Disordered" evidence="1">
    <location>
        <begin position="1"/>
        <end position="22"/>
    </location>
</feature>
<dbReference type="EMBL" id="UNSH01000036">
    <property type="protein sequence ID" value="SZF01602.1"/>
    <property type="molecule type" value="Genomic_DNA"/>
</dbReference>
<organism evidence="2 3">
    <name type="scientific">Blumeria hordei</name>
    <name type="common">Barley powdery mildew</name>
    <name type="synonym">Blumeria graminis f. sp. hordei</name>
    <dbReference type="NCBI Taxonomy" id="2867405"/>
    <lineage>
        <taxon>Eukaryota</taxon>
        <taxon>Fungi</taxon>
        <taxon>Dikarya</taxon>
        <taxon>Ascomycota</taxon>
        <taxon>Pezizomycotina</taxon>
        <taxon>Leotiomycetes</taxon>
        <taxon>Erysiphales</taxon>
        <taxon>Erysiphaceae</taxon>
        <taxon>Blumeria</taxon>
    </lineage>
</organism>
<reference evidence="2 3" key="1">
    <citation type="submission" date="2017-11" db="EMBL/GenBank/DDBJ databases">
        <authorList>
            <person name="Kracher B."/>
        </authorList>
    </citation>
    <scope>NUCLEOTIDE SEQUENCE [LARGE SCALE GENOMIC DNA]</scope>
    <source>
        <strain evidence="2 3">RACE1</strain>
    </source>
</reference>
<accession>A0A383UQR4</accession>
<dbReference type="AlphaFoldDB" id="A0A383UQR4"/>
<protein>
    <submittedName>
        <fullName evidence="2">Uncharacterized protein</fullName>
    </submittedName>
</protein>
<dbReference type="VEuPathDB" id="FungiDB:BLGHR1_12370"/>
<evidence type="ECO:0000313" key="3">
    <source>
        <dbReference type="Proteomes" id="UP000275772"/>
    </source>
</evidence>
<dbReference type="Proteomes" id="UP000275772">
    <property type="component" value="Unassembled WGS sequence"/>
</dbReference>
<evidence type="ECO:0000256" key="1">
    <source>
        <dbReference type="SAM" id="MobiDB-lite"/>
    </source>
</evidence>